<evidence type="ECO:0000313" key="1">
    <source>
        <dbReference type="EMBL" id="KAJ7988834.1"/>
    </source>
</evidence>
<evidence type="ECO:0000313" key="2">
    <source>
        <dbReference type="Proteomes" id="UP001157502"/>
    </source>
</evidence>
<protein>
    <submittedName>
        <fullName evidence="1">Uncharacterized protein</fullName>
    </submittedName>
</protein>
<sequence>MNQDFTEVESLEDSDVIMTFCPIASRAGTDIEAALQQTPILVVLHHTFNPDETVPDSCRVETREDVILTVDCLMLDVTDASSSDNEWEMVYPPSDEEELDSIALKQDNAVKKKFLTVVASKTLGSHEAILNKLTMNQDFTKVESLEDSDVIMTFCPIVSRAGTDIEAALQQTPKSKSVVLVVLHHTFNPDETVPDSCRVGTREDVILTVDCLFHETIGLLDCPRNNDAISQILTRLNVQPKNPPQLLDVTGNAMTKKFLTVVAGKTLGSHEAFLNKLTMNQDFTKVESLEDSDVVITFCPIASRAGTDIEAALQQTPKSKSVVLVVLHHTFNPDETVPDSCRVGTREDVILTVDCLFHETIGLLDCPRNNDAISQILTRLNVQPKNPPQLLDVTGNAMTKKFLTVVAGKTLGSHEAFLNKLTMNQDFTKVESLEDSDVVITFCPIASRAGTDIEAALQQTPKSKSVVLVVLHHTFNPDETVPDSCRSDFDKAKRTAHIQLAMATELPNLISLLGGQK</sequence>
<comment type="caution">
    <text evidence="1">The sequence shown here is derived from an EMBL/GenBank/DDBJ whole genome shotgun (WGS) entry which is preliminary data.</text>
</comment>
<proteinExistence type="predicted"/>
<gene>
    <name evidence="1" type="ORF">DPEC_G00313300</name>
</gene>
<dbReference type="EMBL" id="CM055757">
    <property type="protein sequence ID" value="KAJ7988834.1"/>
    <property type="molecule type" value="Genomic_DNA"/>
</dbReference>
<keyword evidence="2" id="KW-1185">Reference proteome</keyword>
<dbReference type="Proteomes" id="UP001157502">
    <property type="component" value="Chromosome 30"/>
</dbReference>
<name>A0ACC2FBW8_DALPE</name>
<reference evidence="1" key="1">
    <citation type="submission" date="2021-05" db="EMBL/GenBank/DDBJ databases">
        <authorList>
            <person name="Pan Q."/>
            <person name="Jouanno E."/>
            <person name="Zahm M."/>
            <person name="Klopp C."/>
            <person name="Cabau C."/>
            <person name="Louis A."/>
            <person name="Berthelot C."/>
            <person name="Parey E."/>
            <person name="Roest Crollius H."/>
            <person name="Montfort J."/>
            <person name="Robinson-Rechavi M."/>
            <person name="Bouchez O."/>
            <person name="Lampietro C."/>
            <person name="Lopez Roques C."/>
            <person name="Donnadieu C."/>
            <person name="Postlethwait J."/>
            <person name="Bobe J."/>
            <person name="Dillon D."/>
            <person name="Chandos A."/>
            <person name="von Hippel F."/>
            <person name="Guiguen Y."/>
        </authorList>
    </citation>
    <scope>NUCLEOTIDE SEQUENCE</scope>
    <source>
        <strain evidence="1">YG-Jan2019</strain>
    </source>
</reference>
<organism evidence="1 2">
    <name type="scientific">Dallia pectoralis</name>
    <name type="common">Alaska blackfish</name>
    <dbReference type="NCBI Taxonomy" id="75939"/>
    <lineage>
        <taxon>Eukaryota</taxon>
        <taxon>Metazoa</taxon>
        <taxon>Chordata</taxon>
        <taxon>Craniata</taxon>
        <taxon>Vertebrata</taxon>
        <taxon>Euteleostomi</taxon>
        <taxon>Actinopterygii</taxon>
        <taxon>Neopterygii</taxon>
        <taxon>Teleostei</taxon>
        <taxon>Protacanthopterygii</taxon>
        <taxon>Esociformes</taxon>
        <taxon>Umbridae</taxon>
        <taxon>Dallia</taxon>
    </lineage>
</organism>
<accession>A0ACC2FBW8</accession>